<accession>A0A3A8P0P2</accession>
<protein>
    <submittedName>
        <fullName evidence="2">Uncharacterized protein</fullName>
    </submittedName>
</protein>
<proteinExistence type="predicted"/>
<evidence type="ECO:0000313" key="3">
    <source>
        <dbReference type="Proteomes" id="UP000272888"/>
    </source>
</evidence>
<dbReference type="AlphaFoldDB" id="A0A3A8P0P2"/>
<feature type="compositionally biased region" description="Basic residues" evidence="1">
    <location>
        <begin position="54"/>
        <end position="64"/>
    </location>
</feature>
<feature type="compositionally biased region" description="Gly residues" evidence="1">
    <location>
        <begin position="12"/>
        <end position="30"/>
    </location>
</feature>
<keyword evidence="3" id="KW-1185">Reference proteome</keyword>
<evidence type="ECO:0000256" key="1">
    <source>
        <dbReference type="SAM" id="MobiDB-lite"/>
    </source>
</evidence>
<feature type="compositionally biased region" description="Gly residues" evidence="1">
    <location>
        <begin position="44"/>
        <end position="53"/>
    </location>
</feature>
<sequence>MARPRQRLGAGRAVGGGAPGAWGLAGPGDSGGHRPRCPGHRAPGEGGAGGGPGGRHRRVPVGGG</sequence>
<comment type="caution">
    <text evidence="2">The sequence shown here is derived from an EMBL/GenBank/DDBJ whole genome shotgun (WGS) entry which is preliminary data.</text>
</comment>
<organism evidence="2 3">
    <name type="scientific">Corallococcus llansteffanensis</name>
    <dbReference type="NCBI Taxonomy" id="2316731"/>
    <lineage>
        <taxon>Bacteria</taxon>
        <taxon>Pseudomonadati</taxon>
        <taxon>Myxococcota</taxon>
        <taxon>Myxococcia</taxon>
        <taxon>Myxococcales</taxon>
        <taxon>Cystobacterineae</taxon>
        <taxon>Myxococcaceae</taxon>
        <taxon>Corallococcus</taxon>
    </lineage>
</organism>
<reference evidence="3" key="1">
    <citation type="submission" date="2018-09" db="EMBL/GenBank/DDBJ databases">
        <authorList>
            <person name="Livingstone P.G."/>
            <person name="Whitworth D.E."/>
        </authorList>
    </citation>
    <scope>NUCLEOTIDE SEQUENCE [LARGE SCALE GENOMIC DNA]</scope>
    <source>
        <strain evidence="3">CA051B</strain>
    </source>
</reference>
<dbReference type="EMBL" id="RAWB01000463">
    <property type="protein sequence ID" value="RKH49359.1"/>
    <property type="molecule type" value="Genomic_DNA"/>
</dbReference>
<dbReference type="Proteomes" id="UP000272888">
    <property type="component" value="Unassembled WGS sequence"/>
</dbReference>
<name>A0A3A8P0P2_9BACT</name>
<evidence type="ECO:0000313" key="2">
    <source>
        <dbReference type="EMBL" id="RKH49359.1"/>
    </source>
</evidence>
<feature type="region of interest" description="Disordered" evidence="1">
    <location>
        <begin position="1"/>
        <end position="64"/>
    </location>
</feature>
<gene>
    <name evidence="2" type="ORF">D7V93_31995</name>
</gene>